<evidence type="ECO:0000313" key="2">
    <source>
        <dbReference type="Proteomes" id="UP001367771"/>
    </source>
</evidence>
<name>A0ABU8H3X7_9SPHN</name>
<proteinExistence type="predicted"/>
<dbReference type="EMBL" id="JBBBDM010000004">
    <property type="protein sequence ID" value="MEI5687739.1"/>
    <property type="molecule type" value="Genomic_DNA"/>
</dbReference>
<evidence type="ECO:0000313" key="1">
    <source>
        <dbReference type="EMBL" id="MEI5687739.1"/>
    </source>
</evidence>
<comment type="caution">
    <text evidence="1">The sequence shown here is derived from an EMBL/GenBank/DDBJ whole genome shotgun (WGS) entry which is preliminary data.</text>
</comment>
<accession>A0ABU8H3X7</accession>
<dbReference type="RefSeq" id="WP_336545377.1">
    <property type="nucleotide sequence ID" value="NZ_JBBBDM010000004.1"/>
</dbReference>
<organism evidence="1 2">
    <name type="scientific">Sphingomonas kyungheensis</name>
    <dbReference type="NCBI Taxonomy" id="1069987"/>
    <lineage>
        <taxon>Bacteria</taxon>
        <taxon>Pseudomonadati</taxon>
        <taxon>Pseudomonadota</taxon>
        <taxon>Alphaproteobacteria</taxon>
        <taxon>Sphingomonadales</taxon>
        <taxon>Sphingomonadaceae</taxon>
        <taxon>Sphingomonas</taxon>
    </lineage>
</organism>
<sequence length="64" mass="6880">MTAGDRAALEALNIRFDHTASIAVLVAQHTDVPPDLENALRGIAETLNELSERMDTLVHAAEPS</sequence>
<gene>
    <name evidence="1" type="ORF">V8201_11680</name>
</gene>
<dbReference type="Proteomes" id="UP001367771">
    <property type="component" value="Unassembled WGS sequence"/>
</dbReference>
<protein>
    <recommendedName>
        <fullName evidence="3">Histidine kinase</fullName>
    </recommendedName>
</protein>
<reference evidence="1 2" key="1">
    <citation type="journal article" date="2013" name="Int. J. Syst. Evol. Microbiol.">
        <title>Sphingomonas kyungheensis sp. nov., a bacterium with ginsenoside-converting activity isolated from soil of a ginseng field.</title>
        <authorList>
            <person name="Son H.M."/>
            <person name="Yang J.E."/>
            <person name="Park Y."/>
            <person name="Han C.K."/>
            <person name="Kim S.G."/>
            <person name="Kook M."/>
            <person name="Yi T.H."/>
        </authorList>
    </citation>
    <scope>NUCLEOTIDE SEQUENCE [LARGE SCALE GENOMIC DNA]</scope>
    <source>
        <strain evidence="1 2">LMG 26582</strain>
    </source>
</reference>
<keyword evidence="2" id="KW-1185">Reference proteome</keyword>
<evidence type="ECO:0008006" key="3">
    <source>
        <dbReference type="Google" id="ProtNLM"/>
    </source>
</evidence>